<dbReference type="PANTHER" id="PTHR14636:SF1">
    <property type="entry name" value="TPA-INDUCED TRANSMEMBRANE PROTEIN"/>
    <property type="match status" value="1"/>
</dbReference>
<feature type="region of interest" description="Disordered" evidence="1">
    <location>
        <begin position="13"/>
        <end position="57"/>
    </location>
</feature>
<dbReference type="AlphaFoldDB" id="A0A8C3Q2N3"/>
<dbReference type="Proteomes" id="UP000694543">
    <property type="component" value="Unplaced"/>
</dbReference>
<keyword evidence="2" id="KW-1133">Transmembrane helix</keyword>
<evidence type="ECO:0000256" key="2">
    <source>
        <dbReference type="SAM" id="Phobius"/>
    </source>
</evidence>
<evidence type="ECO:0008006" key="5">
    <source>
        <dbReference type="Google" id="ProtNLM"/>
    </source>
</evidence>
<feature type="transmembrane region" description="Helical" evidence="2">
    <location>
        <begin position="77"/>
        <end position="99"/>
    </location>
</feature>
<feature type="compositionally biased region" description="Basic and acidic residues" evidence="1">
    <location>
        <begin position="13"/>
        <end position="32"/>
    </location>
</feature>
<dbReference type="Ensembl" id="ENSCPIT00010021210.1">
    <property type="protein sequence ID" value="ENSCPIP00010017838.1"/>
    <property type="gene ID" value="ENSCPIG00010014246.1"/>
</dbReference>
<evidence type="ECO:0000256" key="1">
    <source>
        <dbReference type="SAM" id="MobiDB-lite"/>
    </source>
</evidence>
<proteinExistence type="predicted"/>
<evidence type="ECO:0000313" key="3">
    <source>
        <dbReference type="Ensembl" id="ENSCPIP00010017838.1"/>
    </source>
</evidence>
<dbReference type="PANTHER" id="PTHR14636">
    <property type="entry name" value="TPA-INDUCED TRANSMEMBRANE PROTEIN"/>
    <property type="match status" value="1"/>
</dbReference>
<reference evidence="3" key="1">
    <citation type="submission" date="2025-08" db="UniProtKB">
        <authorList>
            <consortium name="Ensembl"/>
        </authorList>
    </citation>
    <scope>IDENTIFICATION</scope>
</reference>
<keyword evidence="4" id="KW-1185">Reference proteome</keyword>
<keyword evidence="2" id="KW-0812">Transmembrane</keyword>
<reference evidence="3" key="2">
    <citation type="submission" date="2025-09" db="UniProtKB">
        <authorList>
            <consortium name="Ensembl"/>
        </authorList>
    </citation>
    <scope>IDENTIFICATION</scope>
</reference>
<protein>
    <recommendedName>
        <fullName evidence="5">TPA-induced transmembrane protein</fullName>
    </recommendedName>
</protein>
<organism evidence="3 4">
    <name type="scientific">Chrysolophus pictus</name>
    <name type="common">Golden pheasant</name>
    <name type="synonym">Phasianus pictus</name>
    <dbReference type="NCBI Taxonomy" id="9089"/>
    <lineage>
        <taxon>Eukaryota</taxon>
        <taxon>Metazoa</taxon>
        <taxon>Chordata</taxon>
        <taxon>Craniata</taxon>
        <taxon>Vertebrata</taxon>
        <taxon>Euteleostomi</taxon>
        <taxon>Archelosauria</taxon>
        <taxon>Archosauria</taxon>
        <taxon>Dinosauria</taxon>
        <taxon>Saurischia</taxon>
        <taxon>Theropoda</taxon>
        <taxon>Coelurosauria</taxon>
        <taxon>Aves</taxon>
        <taxon>Neognathae</taxon>
        <taxon>Galloanserae</taxon>
        <taxon>Galliformes</taxon>
        <taxon>Phasianidae</taxon>
        <taxon>Phasianinae</taxon>
        <taxon>Chrysolophus</taxon>
    </lineage>
</organism>
<name>A0A8C3Q2N3_CHRPC</name>
<keyword evidence="2" id="KW-0472">Membrane</keyword>
<sequence>MSWLRACCRDRGPHAETEAMKRQSSDGEHEVIELQEVNGEESTADHKKPLNSSAPATSKERDQWKSCRKIIFWKCKLWMVLTTIFVILFLVILISLVLYSNVYTDEDDYWYTDALLQNYHNFSGKFNLLCGLPHLFSEDITKRITDVYSSSPALGRYFRSAKVDYVSNESSTVFYQLEFFVPPSTEGFMENVMNPDFIRNVLLQNIYDEEDTSNPEVSECTRLKLDPASLTST</sequence>
<accession>A0A8C3Q2N3</accession>
<dbReference type="InterPro" id="IPR033223">
    <property type="entry name" value="TTMP"/>
</dbReference>
<evidence type="ECO:0000313" key="4">
    <source>
        <dbReference type="Proteomes" id="UP000694543"/>
    </source>
</evidence>